<comment type="caution">
    <text evidence="7">The sequence shown here is derived from an EMBL/GenBank/DDBJ whole genome shotgun (WGS) entry which is preliminary data.</text>
</comment>
<feature type="domain" description="GDNF/GAS1" evidence="6">
    <location>
        <begin position="31"/>
        <end position="108"/>
    </location>
</feature>
<evidence type="ECO:0000256" key="4">
    <source>
        <dbReference type="ARBA" id="ARBA00023136"/>
    </source>
</evidence>
<evidence type="ECO:0000256" key="1">
    <source>
        <dbReference type="ARBA" id="ARBA00004236"/>
    </source>
</evidence>
<dbReference type="Pfam" id="PF02351">
    <property type="entry name" value="GDNF"/>
    <property type="match status" value="1"/>
</dbReference>
<dbReference type="SUPFAM" id="SSF110035">
    <property type="entry name" value="GDNF receptor-like"/>
    <property type="match status" value="1"/>
</dbReference>
<keyword evidence="2" id="KW-1003">Cell membrane</keyword>
<dbReference type="InterPro" id="IPR016017">
    <property type="entry name" value="GDNF/GAS1"/>
</dbReference>
<dbReference type="GO" id="GO:0005886">
    <property type="term" value="C:plasma membrane"/>
    <property type="evidence" value="ECO:0007669"/>
    <property type="project" value="UniProtKB-SubCell"/>
</dbReference>
<evidence type="ECO:0000256" key="3">
    <source>
        <dbReference type="ARBA" id="ARBA00022729"/>
    </source>
</evidence>
<comment type="subcellular location">
    <subcellularLocation>
        <location evidence="1">Cell membrane</location>
    </subcellularLocation>
</comment>
<evidence type="ECO:0000256" key="2">
    <source>
        <dbReference type="ARBA" id="ARBA00022475"/>
    </source>
</evidence>
<keyword evidence="3" id="KW-0732">Signal</keyword>
<dbReference type="SMART" id="SM00907">
    <property type="entry name" value="GDNF"/>
    <property type="match status" value="1"/>
</dbReference>
<dbReference type="AlphaFoldDB" id="A0A8S9Y6W0"/>
<protein>
    <recommendedName>
        <fullName evidence="6">GDNF/GAS1 domain-containing protein</fullName>
    </recommendedName>
</protein>
<reference evidence="7" key="1">
    <citation type="journal article" date="2021" name="Mol. Ecol. Resour.">
        <title>Apolygus lucorum genome provides insights into omnivorousness and mesophyll feeding.</title>
        <authorList>
            <person name="Liu Y."/>
            <person name="Liu H."/>
            <person name="Wang H."/>
            <person name="Huang T."/>
            <person name="Liu B."/>
            <person name="Yang B."/>
            <person name="Yin L."/>
            <person name="Li B."/>
            <person name="Zhang Y."/>
            <person name="Zhang S."/>
            <person name="Jiang F."/>
            <person name="Zhang X."/>
            <person name="Ren Y."/>
            <person name="Wang B."/>
            <person name="Wang S."/>
            <person name="Lu Y."/>
            <person name="Wu K."/>
            <person name="Fan W."/>
            <person name="Wang G."/>
        </authorList>
    </citation>
    <scope>NUCLEOTIDE SEQUENCE</scope>
    <source>
        <strain evidence="7">12Hb</strain>
    </source>
</reference>
<gene>
    <name evidence="7" type="ORF">GE061_000383</name>
</gene>
<dbReference type="EMBL" id="WIXP02000001">
    <property type="protein sequence ID" value="KAF6216046.1"/>
    <property type="molecule type" value="Genomic_DNA"/>
</dbReference>
<organism evidence="7 8">
    <name type="scientific">Apolygus lucorum</name>
    <name type="common">Small green plant bug</name>
    <name type="synonym">Lygocoris lucorum</name>
    <dbReference type="NCBI Taxonomy" id="248454"/>
    <lineage>
        <taxon>Eukaryota</taxon>
        <taxon>Metazoa</taxon>
        <taxon>Ecdysozoa</taxon>
        <taxon>Arthropoda</taxon>
        <taxon>Hexapoda</taxon>
        <taxon>Insecta</taxon>
        <taxon>Pterygota</taxon>
        <taxon>Neoptera</taxon>
        <taxon>Paraneoptera</taxon>
        <taxon>Hemiptera</taxon>
        <taxon>Heteroptera</taxon>
        <taxon>Panheteroptera</taxon>
        <taxon>Cimicomorpha</taxon>
        <taxon>Miridae</taxon>
        <taxon>Mirini</taxon>
        <taxon>Apolygus</taxon>
    </lineage>
</organism>
<dbReference type="OrthoDB" id="6374728at2759"/>
<evidence type="ECO:0000256" key="5">
    <source>
        <dbReference type="ARBA" id="ARBA00023180"/>
    </source>
</evidence>
<keyword evidence="8" id="KW-1185">Reference proteome</keyword>
<evidence type="ECO:0000313" key="8">
    <source>
        <dbReference type="Proteomes" id="UP000466442"/>
    </source>
</evidence>
<dbReference type="InterPro" id="IPR037193">
    <property type="entry name" value="GDNF_alpha"/>
</dbReference>
<evidence type="ECO:0000313" key="7">
    <source>
        <dbReference type="EMBL" id="KAF6216046.1"/>
    </source>
</evidence>
<name>A0A8S9Y6W0_APOLU</name>
<keyword evidence="5" id="KW-0325">Glycoprotein</keyword>
<dbReference type="Proteomes" id="UP000466442">
    <property type="component" value="Linkage Group LG1"/>
</dbReference>
<accession>A0A8S9Y6W0</accession>
<sequence>MSIRWWTRGVTRRHAGRGTKDPYPIDALPTCNHALSVCQKDIECQRIYDKFKSDCKVRDGKCHMEDREQCLESWSQIRMTPMFGCICPNNHFKKRCERIFSLVNHNPCLVRSAPSWALAHHFYTSWTSDSDERLKADNYPSVSTMFARESSHAKEMLEAESTSVT</sequence>
<evidence type="ECO:0000259" key="6">
    <source>
        <dbReference type="SMART" id="SM00907"/>
    </source>
</evidence>
<proteinExistence type="predicted"/>
<keyword evidence="4" id="KW-0472">Membrane</keyword>